<evidence type="ECO:0000256" key="1">
    <source>
        <dbReference type="SAM" id="Coils"/>
    </source>
</evidence>
<keyword evidence="2" id="KW-1185">Reference proteome</keyword>
<proteinExistence type="predicted"/>
<protein>
    <recommendedName>
        <fullName evidence="4">Prefoldin subunit</fullName>
    </recommendedName>
</protein>
<reference evidence="3" key="1">
    <citation type="submission" date="2025-08" db="UniProtKB">
        <authorList>
            <consortium name="RefSeq"/>
        </authorList>
    </citation>
    <scope>IDENTIFICATION</scope>
</reference>
<sequence>MSVEEAISNIPDEVIDYLVQQRRRERELTVEKEVLKERIKKVQDILKLLEGRDNGLPCMISGANIYQQSTVQQVKDSLAANLSISMALFVKAHRKLLRLQQDLNQDYETVCDNVSRIGSTNLP</sequence>
<evidence type="ECO:0008006" key="4">
    <source>
        <dbReference type="Google" id="ProtNLM"/>
    </source>
</evidence>
<evidence type="ECO:0000313" key="3">
    <source>
        <dbReference type="RefSeq" id="XP_016936312.2"/>
    </source>
</evidence>
<dbReference type="Proteomes" id="UP001652628">
    <property type="component" value="Chromosome 3"/>
</dbReference>
<feature type="coiled-coil region" evidence="1">
    <location>
        <begin position="18"/>
        <end position="52"/>
    </location>
</feature>
<organism evidence="2 3">
    <name type="scientific">Drosophila suzukii</name>
    <name type="common">Spotted-wing drosophila fruit fly</name>
    <dbReference type="NCBI Taxonomy" id="28584"/>
    <lineage>
        <taxon>Eukaryota</taxon>
        <taxon>Metazoa</taxon>
        <taxon>Ecdysozoa</taxon>
        <taxon>Arthropoda</taxon>
        <taxon>Hexapoda</taxon>
        <taxon>Insecta</taxon>
        <taxon>Pterygota</taxon>
        <taxon>Neoptera</taxon>
        <taxon>Endopterygota</taxon>
        <taxon>Diptera</taxon>
        <taxon>Brachycera</taxon>
        <taxon>Muscomorpha</taxon>
        <taxon>Ephydroidea</taxon>
        <taxon>Drosophilidae</taxon>
        <taxon>Drosophila</taxon>
        <taxon>Sophophora</taxon>
    </lineage>
</organism>
<name>A0AB39ZIA9_DROSZ</name>
<dbReference type="AlphaFoldDB" id="A0AB39ZIA9"/>
<dbReference type="GeneID" id="108014661"/>
<gene>
    <name evidence="3" type="primary">LOC108014661</name>
</gene>
<keyword evidence="1" id="KW-0175">Coiled coil</keyword>
<dbReference type="RefSeq" id="XP_016936312.2">
    <property type="nucleotide sequence ID" value="XM_017080823.4"/>
</dbReference>
<evidence type="ECO:0000313" key="2">
    <source>
        <dbReference type="Proteomes" id="UP001652628"/>
    </source>
</evidence>
<accession>A0AB39ZIA9</accession>